<dbReference type="EMBL" id="SDPQ02000003">
    <property type="protein sequence ID" value="KAA1395400.1"/>
    <property type="molecule type" value="Genomic_DNA"/>
</dbReference>
<feature type="transmembrane region" description="Helical" evidence="1">
    <location>
        <begin position="20"/>
        <end position="38"/>
    </location>
</feature>
<evidence type="ECO:0000256" key="1">
    <source>
        <dbReference type="SAM" id="Phobius"/>
    </source>
</evidence>
<keyword evidence="3" id="KW-1185">Reference proteome</keyword>
<name>A0A5M4FBW9_9ACTN</name>
<proteinExistence type="predicted"/>
<dbReference type="Proteomes" id="UP000380867">
    <property type="component" value="Unassembled WGS sequence"/>
</dbReference>
<reference evidence="2" key="1">
    <citation type="submission" date="2019-09" db="EMBL/GenBank/DDBJ databases">
        <authorList>
            <person name="Li J."/>
        </authorList>
    </citation>
    <scope>NUCLEOTIDE SEQUENCE [LARGE SCALE GENOMIC DNA]</scope>
    <source>
        <strain evidence="2">JCM 14732</strain>
    </source>
</reference>
<feature type="transmembrane region" description="Helical" evidence="1">
    <location>
        <begin position="144"/>
        <end position="162"/>
    </location>
</feature>
<evidence type="ECO:0000313" key="3">
    <source>
        <dbReference type="Proteomes" id="UP000380867"/>
    </source>
</evidence>
<evidence type="ECO:0000313" key="2">
    <source>
        <dbReference type="EMBL" id="KAA1395400.1"/>
    </source>
</evidence>
<organism evidence="2 3">
    <name type="scientific">Aeromicrobium ginsengisoli</name>
    <dbReference type="NCBI Taxonomy" id="363867"/>
    <lineage>
        <taxon>Bacteria</taxon>
        <taxon>Bacillati</taxon>
        <taxon>Actinomycetota</taxon>
        <taxon>Actinomycetes</taxon>
        <taxon>Propionibacteriales</taxon>
        <taxon>Nocardioidaceae</taxon>
        <taxon>Aeromicrobium</taxon>
    </lineage>
</organism>
<dbReference type="AlphaFoldDB" id="A0A5M4FBW9"/>
<keyword evidence="1" id="KW-0472">Membrane</keyword>
<keyword evidence="1" id="KW-0812">Transmembrane</keyword>
<keyword evidence="1" id="KW-1133">Transmembrane helix</keyword>
<accession>A0A5M4FBW9</accession>
<comment type="caution">
    <text evidence="2">The sequence shown here is derived from an EMBL/GenBank/DDBJ whole genome shotgun (WGS) entry which is preliminary data.</text>
</comment>
<feature type="transmembrane region" description="Helical" evidence="1">
    <location>
        <begin position="174"/>
        <end position="195"/>
    </location>
</feature>
<dbReference type="RefSeq" id="WP_149690066.1">
    <property type="nucleotide sequence ID" value="NZ_SDPQ02000003.1"/>
</dbReference>
<gene>
    <name evidence="2" type="ORF">ESP70_014680</name>
</gene>
<feature type="transmembrane region" description="Helical" evidence="1">
    <location>
        <begin position="98"/>
        <end position="119"/>
    </location>
</feature>
<dbReference type="OrthoDB" id="9840102at2"/>
<sequence>MKQPQVRDPLGPLDTITRMFAGLLLTLLVFGVAFTIIGDDVSVMDIGSDEVCVTTNRVSGGEPVGVDKLERQGLGIRKHVSVVSSGTLMCDQEPGTKAHTFSVLTALPTYVVFLGFLLLTRRTIRHARQHGLFSVALAERIERLGWLLLFGLFGAALIEWLAEGQLLSAMLRDSGWSSGSFSVSVPGIIGAYGLVSIGRIMSHAAALQADSDATI</sequence>
<protein>
    <submittedName>
        <fullName evidence="2">DUF2975 domain-containing protein</fullName>
    </submittedName>
</protein>